<dbReference type="EMBL" id="HACG01024389">
    <property type="protein sequence ID" value="CEK71254.1"/>
    <property type="molecule type" value="Transcribed_RNA"/>
</dbReference>
<dbReference type="InterPro" id="IPR002999">
    <property type="entry name" value="Tudor"/>
</dbReference>
<protein>
    <recommendedName>
        <fullName evidence="1">Tudor domain-containing protein</fullName>
    </recommendedName>
</protein>
<evidence type="ECO:0000313" key="2">
    <source>
        <dbReference type="EMBL" id="CEK71254.1"/>
    </source>
</evidence>
<dbReference type="PROSITE" id="PS50304">
    <property type="entry name" value="TUDOR"/>
    <property type="match status" value="1"/>
</dbReference>
<sequence>SPSKFFVQISGIDTQLDALMDSITQLYVSRSPPPSVTSPYTGQACVALYSEDDQWYRARVTDVKGSKCTVMFVDYGNEDNVEIENIRVVTPDIARVPIMAYQCS</sequence>
<gene>
    <name evidence="2" type="primary">ORF77548</name>
</gene>
<organism evidence="2">
    <name type="scientific">Arion vulgaris</name>
    <dbReference type="NCBI Taxonomy" id="1028688"/>
    <lineage>
        <taxon>Eukaryota</taxon>
        <taxon>Metazoa</taxon>
        <taxon>Spiralia</taxon>
        <taxon>Lophotrochozoa</taxon>
        <taxon>Mollusca</taxon>
        <taxon>Gastropoda</taxon>
        <taxon>Heterobranchia</taxon>
        <taxon>Euthyneura</taxon>
        <taxon>Panpulmonata</taxon>
        <taxon>Eupulmonata</taxon>
        <taxon>Stylommatophora</taxon>
        <taxon>Helicina</taxon>
        <taxon>Arionoidea</taxon>
        <taxon>Arionidae</taxon>
        <taxon>Arion</taxon>
    </lineage>
</organism>
<evidence type="ECO:0000259" key="1">
    <source>
        <dbReference type="PROSITE" id="PS50304"/>
    </source>
</evidence>
<feature type="domain" description="Tudor" evidence="1">
    <location>
        <begin position="38"/>
        <end position="96"/>
    </location>
</feature>
<dbReference type="Pfam" id="PF00567">
    <property type="entry name" value="TUDOR"/>
    <property type="match status" value="1"/>
</dbReference>
<dbReference type="Gene3D" id="2.30.30.140">
    <property type="match status" value="1"/>
</dbReference>
<name>A0A0B6ZRG9_9EUPU</name>
<dbReference type="SMART" id="SM00333">
    <property type="entry name" value="TUDOR"/>
    <property type="match status" value="1"/>
</dbReference>
<dbReference type="SUPFAM" id="SSF63748">
    <property type="entry name" value="Tudor/PWWP/MBT"/>
    <property type="match status" value="1"/>
</dbReference>
<dbReference type="PANTHER" id="PTHR22948:SF29">
    <property type="entry name" value="FI02030P-RELATED"/>
    <property type="match status" value="1"/>
</dbReference>
<feature type="non-terminal residue" evidence="2">
    <location>
        <position position="104"/>
    </location>
</feature>
<dbReference type="InterPro" id="IPR050621">
    <property type="entry name" value="Tudor_domain_containing"/>
</dbReference>
<dbReference type="AlphaFoldDB" id="A0A0B6ZRG9"/>
<reference evidence="2" key="1">
    <citation type="submission" date="2014-12" db="EMBL/GenBank/DDBJ databases">
        <title>Insight into the proteome of Arion vulgaris.</title>
        <authorList>
            <person name="Aradska J."/>
            <person name="Bulat T."/>
            <person name="Smidak R."/>
            <person name="Sarate P."/>
            <person name="Gangsoo J."/>
            <person name="Sialana F."/>
            <person name="Bilban M."/>
            <person name="Lubec G."/>
        </authorList>
    </citation>
    <scope>NUCLEOTIDE SEQUENCE</scope>
    <source>
        <tissue evidence="2">Skin</tissue>
    </source>
</reference>
<accession>A0A0B6ZRG9</accession>
<dbReference type="FunFam" id="2.30.30.140:FF:000018">
    <property type="entry name" value="Serine/threonine-protein kinase 31"/>
    <property type="match status" value="1"/>
</dbReference>
<proteinExistence type="predicted"/>
<feature type="non-terminal residue" evidence="2">
    <location>
        <position position="1"/>
    </location>
</feature>
<dbReference type="PANTHER" id="PTHR22948">
    <property type="entry name" value="TUDOR DOMAIN CONTAINING PROTEIN"/>
    <property type="match status" value="1"/>
</dbReference>